<comment type="subcellular location">
    <subcellularLocation>
        <location evidence="2">Cell membrane</location>
        <topology evidence="2">Multi-pass membrane protein</topology>
    </subcellularLocation>
</comment>
<dbReference type="InterPro" id="IPR011577">
    <property type="entry name" value="Cyt_b561_bac/Ni-Hgenase"/>
</dbReference>
<feature type="compositionally biased region" description="Low complexity" evidence="13">
    <location>
        <begin position="117"/>
        <end position="132"/>
    </location>
</feature>
<proteinExistence type="inferred from homology"/>
<dbReference type="Proteomes" id="UP001176468">
    <property type="component" value="Unassembled WGS sequence"/>
</dbReference>
<keyword evidence="7" id="KW-0479">Metal-binding</keyword>
<evidence type="ECO:0000256" key="14">
    <source>
        <dbReference type="SAM" id="Phobius"/>
    </source>
</evidence>
<feature type="region of interest" description="Disordered" evidence="13">
    <location>
        <begin position="117"/>
        <end position="139"/>
    </location>
</feature>
<dbReference type="InterPro" id="IPR052168">
    <property type="entry name" value="Cytochrome_b561_oxidase"/>
</dbReference>
<dbReference type="Pfam" id="PF01292">
    <property type="entry name" value="Ni_hydr_CYTB"/>
    <property type="match status" value="1"/>
</dbReference>
<keyword evidence="9 14" id="KW-1133">Transmembrane helix</keyword>
<keyword evidence="8" id="KW-0249">Electron transport</keyword>
<organism evidence="16 17">
    <name type="scientific">Sphingomonas immobilis</name>
    <dbReference type="NCBI Taxonomy" id="3063997"/>
    <lineage>
        <taxon>Bacteria</taxon>
        <taxon>Pseudomonadati</taxon>
        <taxon>Pseudomonadota</taxon>
        <taxon>Alphaproteobacteria</taxon>
        <taxon>Sphingomonadales</taxon>
        <taxon>Sphingomonadaceae</taxon>
        <taxon>Sphingomonas</taxon>
    </lineage>
</organism>
<evidence type="ECO:0000313" key="17">
    <source>
        <dbReference type="Proteomes" id="UP001176468"/>
    </source>
</evidence>
<evidence type="ECO:0000256" key="8">
    <source>
        <dbReference type="ARBA" id="ARBA00022982"/>
    </source>
</evidence>
<keyword evidence="4" id="KW-1003">Cell membrane</keyword>
<dbReference type="RefSeq" id="WP_304562376.1">
    <property type="nucleotide sequence ID" value="NZ_JAUQSZ010000012.1"/>
</dbReference>
<keyword evidence="10" id="KW-0408">Iron</keyword>
<feature type="transmembrane region" description="Helical" evidence="14">
    <location>
        <begin position="85"/>
        <end position="106"/>
    </location>
</feature>
<evidence type="ECO:0000313" key="16">
    <source>
        <dbReference type="EMBL" id="MDO7843920.1"/>
    </source>
</evidence>
<accession>A0ABT9A3X9</accession>
<keyword evidence="5" id="KW-0349">Heme</keyword>
<feature type="domain" description="Cytochrome b561 bacterial/Ni-hydrogenase" evidence="15">
    <location>
        <begin position="10"/>
        <end position="214"/>
    </location>
</feature>
<evidence type="ECO:0000256" key="13">
    <source>
        <dbReference type="SAM" id="MobiDB-lite"/>
    </source>
</evidence>
<evidence type="ECO:0000256" key="5">
    <source>
        <dbReference type="ARBA" id="ARBA00022617"/>
    </source>
</evidence>
<keyword evidence="6 14" id="KW-0812">Transmembrane</keyword>
<sequence>MATAPRDRLRYSNVAIVLHWAIAALILYNLASGLLRPLLPAGFFQFHVSAGITILLLSVVRVAWRLTHRPPPMLAMKGWERGLAHAVHFLLYAAMLIVPFSGWALVSAKPPAGSPGAAWSAAHPPASHDPAPSAKPPRPRGPTMIWAVVKLPLLAPVNTIGREAEGVPAQRALRARIETFHMLGGWAMLALVLLHVAGALKHQVLDRQRELARMGLG</sequence>
<keyword evidence="3" id="KW-0813">Transport</keyword>
<evidence type="ECO:0000256" key="11">
    <source>
        <dbReference type="ARBA" id="ARBA00023136"/>
    </source>
</evidence>
<keyword evidence="11 14" id="KW-0472">Membrane</keyword>
<evidence type="ECO:0000256" key="9">
    <source>
        <dbReference type="ARBA" id="ARBA00022989"/>
    </source>
</evidence>
<gene>
    <name evidence="16" type="ORF">Q5H94_16420</name>
</gene>
<feature type="transmembrane region" description="Helical" evidence="14">
    <location>
        <begin position="12"/>
        <end position="31"/>
    </location>
</feature>
<evidence type="ECO:0000256" key="7">
    <source>
        <dbReference type="ARBA" id="ARBA00022723"/>
    </source>
</evidence>
<keyword evidence="17" id="KW-1185">Reference proteome</keyword>
<protein>
    <submittedName>
        <fullName evidence="16">Cytochrome b/b6 domain-containing protein</fullName>
    </submittedName>
</protein>
<dbReference type="EMBL" id="JAUQSZ010000012">
    <property type="protein sequence ID" value="MDO7843920.1"/>
    <property type="molecule type" value="Genomic_DNA"/>
</dbReference>
<comment type="similarity">
    <text evidence="12">Belongs to the cytochrome b561 family.</text>
</comment>
<feature type="transmembrane region" description="Helical" evidence="14">
    <location>
        <begin position="180"/>
        <end position="200"/>
    </location>
</feature>
<evidence type="ECO:0000256" key="12">
    <source>
        <dbReference type="ARBA" id="ARBA00037975"/>
    </source>
</evidence>
<reference evidence="16" key="1">
    <citation type="submission" date="2023-07" db="EMBL/GenBank/DDBJ databases">
        <authorList>
            <person name="Kim M.K."/>
        </authorList>
    </citation>
    <scope>NUCLEOTIDE SEQUENCE</scope>
    <source>
        <strain evidence="16">CA1-15</strain>
    </source>
</reference>
<evidence type="ECO:0000256" key="1">
    <source>
        <dbReference type="ARBA" id="ARBA00001970"/>
    </source>
</evidence>
<dbReference type="InterPro" id="IPR016174">
    <property type="entry name" value="Di-haem_cyt_TM"/>
</dbReference>
<feature type="transmembrane region" description="Helical" evidence="14">
    <location>
        <begin position="43"/>
        <end position="64"/>
    </location>
</feature>
<evidence type="ECO:0000259" key="15">
    <source>
        <dbReference type="Pfam" id="PF01292"/>
    </source>
</evidence>
<evidence type="ECO:0000256" key="10">
    <source>
        <dbReference type="ARBA" id="ARBA00023004"/>
    </source>
</evidence>
<dbReference type="PANTHER" id="PTHR30529">
    <property type="entry name" value="CYTOCHROME B561"/>
    <property type="match status" value="1"/>
</dbReference>
<evidence type="ECO:0000256" key="6">
    <source>
        <dbReference type="ARBA" id="ARBA00022692"/>
    </source>
</evidence>
<dbReference type="SUPFAM" id="SSF81342">
    <property type="entry name" value="Transmembrane di-heme cytochromes"/>
    <property type="match status" value="1"/>
</dbReference>
<comment type="caution">
    <text evidence="16">The sequence shown here is derived from an EMBL/GenBank/DDBJ whole genome shotgun (WGS) entry which is preliminary data.</text>
</comment>
<evidence type="ECO:0000256" key="3">
    <source>
        <dbReference type="ARBA" id="ARBA00022448"/>
    </source>
</evidence>
<evidence type="ECO:0000256" key="2">
    <source>
        <dbReference type="ARBA" id="ARBA00004651"/>
    </source>
</evidence>
<dbReference type="PANTHER" id="PTHR30529:SF1">
    <property type="entry name" value="CYTOCHROME B561 HOMOLOG 2"/>
    <property type="match status" value="1"/>
</dbReference>
<name>A0ABT9A3X9_9SPHN</name>
<evidence type="ECO:0000256" key="4">
    <source>
        <dbReference type="ARBA" id="ARBA00022475"/>
    </source>
</evidence>
<comment type="cofactor">
    <cofactor evidence="1">
        <name>heme b</name>
        <dbReference type="ChEBI" id="CHEBI:60344"/>
    </cofactor>
</comment>